<feature type="region of interest" description="Disordered" evidence="1">
    <location>
        <begin position="88"/>
        <end position="109"/>
    </location>
</feature>
<keyword evidence="3" id="KW-1185">Reference proteome</keyword>
<sequence length="109" mass="12174">MSQFRAENNHRRLKSFGSRVYSSALARWCSMQAVRVRLSLVVMKFVVDKPDIADGSSPTPHILLQQLFLIIELYASQLERTPAVLHTSGADADKEGDTEVMKGNEAINL</sequence>
<evidence type="ECO:0000313" key="3">
    <source>
        <dbReference type="Proteomes" id="UP001148838"/>
    </source>
</evidence>
<feature type="compositionally biased region" description="Basic and acidic residues" evidence="1">
    <location>
        <begin position="91"/>
        <end position="102"/>
    </location>
</feature>
<dbReference type="EMBL" id="JAJSOF020000023">
    <property type="protein sequence ID" value="KAJ4436193.1"/>
    <property type="molecule type" value="Genomic_DNA"/>
</dbReference>
<evidence type="ECO:0000313" key="2">
    <source>
        <dbReference type="EMBL" id="KAJ4436193.1"/>
    </source>
</evidence>
<evidence type="ECO:0000256" key="1">
    <source>
        <dbReference type="SAM" id="MobiDB-lite"/>
    </source>
</evidence>
<dbReference type="Proteomes" id="UP001148838">
    <property type="component" value="Unassembled WGS sequence"/>
</dbReference>
<organism evidence="2 3">
    <name type="scientific">Periplaneta americana</name>
    <name type="common">American cockroach</name>
    <name type="synonym">Blatta americana</name>
    <dbReference type="NCBI Taxonomy" id="6978"/>
    <lineage>
        <taxon>Eukaryota</taxon>
        <taxon>Metazoa</taxon>
        <taxon>Ecdysozoa</taxon>
        <taxon>Arthropoda</taxon>
        <taxon>Hexapoda</taxon>
        <taxon>Insecta</taxon>
        <taxon>Pterygota</taxon>
        <taxon>Neoptera</taxon>
        <taxon>Polyneoptera</taxon>
        <taxon>Dictyoptera</taxon>
        <taxon>Blattodea</taxon>
        <taxon>Blattoidea</taxon>
        <taxon>Blattidae</taxon>
        <taxon>Blattinae</taxon>
        <taxon>Periplaneta</taxon>
    </lineage>
</organism>
<reference evidence="2 3" key="1">
    <citation type="journal article" date="2022" name="Allergy">
        <title>Genome assembly and annotation of Periplaneta americana reveal a comprehensive cockroach allergen profile.</title>
        <authorList>
            <person name="Wang L."/>
            <person name="Xiong Q."/>
            <person name="Saelim N."/>
            <person name="Wang L."/>
            <person name="Nong W."/>
            <person name="Wan A.T."/>
            <person name="Shi M."/>
            <person name="Liu X."/>
            <person name="Cao Q."/>
            <person name="Hui J.H.L."/>
            <person name="Sookrung N."/>
            <person name="Leung T.F."/>
            <person name="Tungtrongchitr A."/>
            <person name="Tsui S.K.W."/>
        </authorList>
    </citation>
    <scope>NUCLEOTIDE SEQUENCE [LARGE SCALE GENOMIC DNA]</scope>
    <source>
        <strain evidence="2">PWHHKU_190912</strain>
    </source>
</reference>
<gene>
    <name evidence="2" type="ORF">ANN_18823</name>
</gene>
<name>A0ABQ8SQB8_PERAM</name>
<comment type="caution">
    <text evidence="2">The sequence shown here is derived from an EMBL/GenBank/DDBJ whole genome shotgun (WGS) entry which is preliminary data.</text>
</comment>
<protein>
    <submittedName>
        <fullName evidence="2">Uncharacterized protein</fullName>
    </submittedName>
</protein>
<proteinExistence type="predicted"/>
<accession>A0ABQ8SQB8</accession>